<proteinExistence type="predicted"/>
<organism evidence="1 2">
    <name type="scientific">Solanum commersonii</name>
    <name type="common">Commerson's wild potato</name>
    <name type="synonym">Commerson's nightshade</name>
    <dbReference type="NCBI Taxonomy" id="4109"/>
    <lineage>
        <taxon>Eukaryota</taxon>
        <taxon>Viridiplantae</taxon>
        <taxon>Streptophyta</taxon>
        <taxon>Embryophyta</taxon>
        <taxon>Tracheophyta</taxon>
        <taxon>Spermatophyta</taxon>
        <taxon>Magnoliopsida</taxon>
        <taxon>eudicotyledons</taxon>
        <taxon>Gunneridae</taxon>
        <taxon>Pentapetalae</taxon>
        <taxon>asterids</taxon>
        <taxon>lamiids</taxon>
        <taxon>Solanales</taxon>
        <taxon>Solanaceae</taxon>
        <taxon>Solanoideae</taxon>
        <taxon>Solaneae</taxon>
        <taxon>Solanum</taxon>
    </lineage>
</organism>
<sequence length="99" mass="11399">MVLEPKIASFNFEKEFSIEIPIWVKFPKLSLNYKSSNCLSMISSQAGAFIHVDECTTKKTRILYARMLIEVNVTRALLDEIAVMELNGKVLFTQTVEYY</sequence>
<accession>A0A9J5WUK6</accession>
<reference evidence="1 2" key="1">
    <citation type="submission" date="2020-09" db="EMBL/GenBank/DDBJ databases">
        <title>De no assembly of potato wild relative species, Solanum commersonii.</title>
        <authorList>
            <person name="Cho K."/>
        </authorList>
    </citation>
    <scope>NUCLEOTIDE SEQUENCE [LARGE SCALE GENOMIC DNA]</scope>
    <source>
        <strain evidence="1">LZ3.2</strain>
        <tissue evidence="1">Leaf</tissue>
    </source>
</reference>
<protein>
    <recommendedName>
        <fullName evidence="3">DUF4283 domain-containing protein</fullName>
    </recommendedName>
</protein>
<comment type="caution">
    <text evidence="1">The sequence shown here is derived from an EMBL/GenBank/DDBJ whole genome shotgun (WGS) entry which is preliminary data.</text>
</comment>
<evidence type="ECO:0000313" key="1">
    <source>
        <dbReference type="EMBL" id="KAG5579497.1"/>
    </source>
</evidence>
<dbReference type="AlphaFoldDB" id="A0A9J5WUK6"/>
<evidence type="ECO:0000313" key="2">
    <source>
        <dbReference type="Proteomes" id="UP000824120"/>
    </source>
</evidence>
<name>A0A9J5WUK6_SOLCO</name>
<dbReference type="Proteomes" id="UP000824120">
    <property type="component" value="Chromosome 10"/>
</dbReference>
<dbReference type="PANTHER" id="PTHR33233">
    <property type="entry name" value="ENDONUCLEASE/EXONUCLEASE/PHOSPHATASE"/>
    <property type="match status" value="1"/>
</dbReference>
<dbReference type="OrthoDB" id="1939300at2759"/>
<evidence type="ECO:0008006" key="3">
    <source>
        <dbReference type="Google" id="ProtNLM"/>
    </source>
</evidence>
<dbReference type="EMBL" id="JACXVP010000010">
    <property type="protein sequence ID" value="KAG5579497.1"/>
    <property type="molecule type" value="Genomic_DNA"/>
</dbReference>
<gene>
    <name evidence="1" type="ORF">H5410_050124</name>
</gene>
<keyword evidence="2" id="KW-1185">Reference proteome</keyword>
<dbReference type="PANTHER" id="PTHR33233:SF17">
    <property type="entry name" value="DUF4283 DOMAIN-CONTAINING PROTEIN"/>
    <property type="match status" value="1"/>
</dbReference>